<keyword evidence="1" id="KW-0732">Signal</keyword>
<sequence length="122" mass="13652">MKHIVFASLLALNMTATAAQQRLDFPSCDIQNQREVVGKTGGQIADPRQAHISVRANVLSADISTSRKARRITEVEAQRMVKRVEDVRYRTNRFVEQQGFLSAAEKASYDRELDAIASSLCK</sequence>
<feature type="signal peptide" evidence="1">
    <location>
        <begin position="1"/>
        <end position="18"/>
    </location>
</feature>
<accession>A0ABX0YKT2</accession>
<feature type="chain" id="PRO_5047308077" evidence="1">
    <location>
        <begin position="19"/>
        <end position="122"/>
    </location>
</feature>
<keyword evidence="3" id="KW-1185">Reference proteome</keyword>
<organism evidence="2 3">
    <name type="scientific">Pseudomonas quercus</name>
    <dbReference type="NCBI Taxonomy" id="2722792"/>
    <lineage>
        <taxon>Bacteria</taxon>
        <taxon>Pseudomonadati</taxon>
        <taxon>Pseudomonadota</taxon>
        <taxon>Gammaproteobacteria</taxon>
        <taxon>Pseudomonadales</taxon>
        <taxon>Pseudomonadaceae</taxon>
        <taxon>Pseudomonas</taxon>
    </lineage>
</organism>
<dbReference type="Proteomes" id="UP000746535">
    <property type="component" value="Unassembled WGS sequence"/>
</dbReference>
<comment type="caution">
    <text evidence="2">The sequence shown here is derived from an EMBL/GenBank/DDBJ whole genome shotgun (WGS) entry which is preliminary data.</text>
</comment>
<dbReference type="RefSeq" id="WP_168086140.1">
    <property type="nucleotide sequence ID" value="NZ_JAAVJI010000024.1"/>
</dbReference>
<proteinExistence type="predicted"/>
<evidence type="ECO:0000313" key="2">
    <source>
        <dbReference type="EMBL" id="NJP03565.1"/>
    </source>
</evidence>
<evidence type="ECO:0000256" key="1">
    <source>
        <dbReference type="SAM" id="SignalP"/>
    </source>
</evidence>
<name>A0ABX0YKT2_9PSED</name>
<dbReference type="EMBL" id="JAAVJI010000024">
    <property type="protein sequence ID" value="NJP03565.1"/>
    <property type="molecule type" value="Genomic_DNA"/>
</dbReference>
<protein>
    <submittedName>
        <fullName evidence="2">Uncharacterized protein</fullName>
    </submittedName>
</protein>
<evidence type="ECO:0000313" key="3">
    <source>
        <dbReference type="Proteomes" id="UP000746535"/>
    </source>
</evidence>
<reference evidence="2 3" key="1">
    <citation type="submission" date="2020-03" db="EMBL/GenBank/DDBJ databases">
        <authorList>
            <person name="Wang L."/>
            <person name="He N."/>
            <person name="Li Y."/>
            <person name="Fang Y."/>
            <person name="Zhang F."/>
        </authorList>
    </citation>
    <scope>NUCLEOTIDE SEQUENCE [LARGE SCALE GENOMIC DNA]</scope>
    <source>
        <strain evidence="3">hsmgli-8</strain>
    </source>
</reference>
<gene>
    <name evidence="2" type="ORF">HBH25_22310</name>
</gene>